<proteinExistence type="predicted"/>
<accession>A0A9D1ENY0</accession>
<keyword evidence="1" id="KW-0472">Membrane</keyword>
<keyword evidence="1" id="KW-1133">Transmembrane helix</keyword>
<dbReference type="AlphaFoldDB" id="A0A9D1ENY0"/>
<reference evidence="2" key="2">
    <citation type="journal article" date="2021" name="PeerJ">
        <title>Extensive microbial diversity within the chicken gut microbiome revealed by metagenomics and culture.</title>
        <authorList>
            <person name="Gilroy R."/>
            <person name="Ravi A."/>
            <person name="Getino M."/>
            <person name="Pursley I."/>
            <person name="Horton D.L."/>
            <person name="Alikhan N.F."/>
            <person name="Baker D."/>
            <person name="Gharbi K."/>
            <person name="Hall N."/>
            <person name="Watson M."/>
            <person name="Adriaenssens E.M."/>
            <person name="Foster-Nyarko E."/>
            <person name="Jarju S."/>
            <person name="Secka A."/>
            <person name="Antonio M."/>
            <person name="Oren A."/>
            <person name="Chaudhuri R.R."/>
            <person name="La Ragione R."/>
            <person name="Hildebrand F."/>
            <person name="Pallen M.J."/>
        </authorList>
    </citation>
    <scope>NUCLEOTIDE SEQUENCE</scope>
    <source>
        <strain evidence="2">CHK157-1446</strain>
    </source>
</reference>
<evidence type="ECO:0000313" key="2">
    <source>
        <dbReference type="EMBL" id="HIS24412.1"/>
    </source>
</evidence>
<gene>
    <name evidence="2" type="ORF">IAD01_03310</name>
</gene>
<reference evidence="2" key="1">
    <citation type="submission" date="2020-10" db="EMBL/GenBank/DDBJ databases">
        <authorList>
            <person name="Gilroy R."/>
        </authorList>
    </citation>
    <scope>NUCLEOTIDE SEQUENCE</scope>
    <source>
        <strain evidence="2">CHK157-1446</strain>
    </source>
</reference>
<evidence type="ECO:0000313" key="3">
    <source>
        <dbReference type="Proteomes" id="UP000823982"/>
    </source>
</evidence>
<keyword evidence="1" id="KW-0812">Transmembrane</keyword>
<protein>
    <submittedName>
        <fullName evidence="2">Uncharacterized protein</fullName>
    </submittedName>
</protein>
<feature type="transmembrane region" description="Helical" evidence="1">
    <location>
        <begin position="12"/>
        <end position="33"/>
    </location>
</feature>
<comment type="caution">
    <text evidence="2">The sequence shown here is derived from an EMBL/GenBank/DDBJ whole genome shotgun (WGS) entry which is preliminary data.</text>
</comment>
<sequence>MRKYQPKGAPLVIIDLALLVVTAALTVLMRIYLVSFENLMIALTCLF</sequence>
<dbReference type="Proteomes" id="UP000823982">
    <property type="component" value="Unassembled WGS sequence"/>
</dbReference>
<name>A0A9D1ENY0_9FIRM</name>
<evidence type="ECO:0000256" key="1">
    <source>
        <dbReference type="SAM" id="Phobius"/>
    </source>
</evidence>
<organism evidence="2 3">
    <name type="scientific">Candidatus Faeciplasma gallinarum</name>
    <dbReference type="NCBI Taxonomy" id="2840799"/>
    <lineage>
        <taxon>Bacteria</taxon>
        <taxon>Bacillati</taxon>
        <taxon>Bacillota</taxon>
        <taxon>Clostridia</taxon>
        <taxon>Eubacteriales</taxon>
        <taxon>Oscillospiraceae</taxon>
        <taxon>Oscillospiraceae incertae sedis</taxon>
        <taxon>Candidatus Faeciplasma</taxon>
    </lineage>
</organism>
<dbReference type="EMBL" id="DVIR01000030">
    <property type="protein sequence ID" value="HIS24412.1"/>
    <property type="molecule type" value="Genomic_DNA"/>
</dbReference>